<evidence type="ECO:0000256" key="12">
    <source>
        <dbReference type="ARBA" id="ARBA00023027"/>
    </source>
</evidence>
<comment type="catalytic activity">
    <reaction evidence="16 17">
        <text>a ubiquinone + NADH + 5 H(+)(in) = a ubiquinol + NAD(+) + 4 H(+)(out)</text>
        <dbReference type="Rhea" id="RHEA:29091"/>
        <dbReference type="Rhea" id="RHEA-COMP:9565"/>
        <dbReference type="Rhea" id="RHEA-COMP:9566"/>
        <dbReference type="ChEBI" id="CHEBI:15378"/>
        <dbReference type="ChEBI" id="CHEBI:16389"/>
        <dbReference type="ChEBI" id="CHEBI:17976"/>
        <dbReference type="ChEBI" id="CHEBI:57540"/>
        <dbReference type="ChEBI" id="CHEBI:57945"/>
        <dbReference type="EC" id="7.1.1.2"/>
    </reaction>
</comment>
<protein>
    <recommendedName>
        <fullName evidence="5 17">NADH-ubiquinone oxidoreductase chain 4</fullName>
        <ecNumber evidence="4 17">7.1.1.2</ecNumber>
    </recommendedName>
</protein>
<keyword evidence="14 17" id="KW-0496">Mitochondrion</keyword>
<dbReference type="PANTHER" id="PTHR43507">
    <property type="entry name" value="NADH-UBIQUINONE OXIDOREDUCTASE CHAIN 4"/>
    <property type="match status" value="1"/>
</dbReference>
<comment type="similarity">
    <text evidence="3 17">Belongs to the complex I subunit 4 family.</text>
</comment>
<comment type="function">
    <text evidence="17">Core subunit of the mitochondrial membrane respiratory chain NADH dehydrogenase (Complex I) which catalyzes electron transfer from NADH through the respiratory chain, using ubiquinone as an electron acceptor. Essential for the catalytic activity and assembly of complex I.</text>
</comment>
<dbReference type="InterPro" id="IPR001750">
    <property type="entry name" value="ND/Mrp_TM"/>
</dbReference>
<organism evidence="20">
    <name type="scientific">Challia fletcheri</name>
    <dbReference type="NCBI Taxonomy" id="1091408"/>
    <lineage>
        <taxon>Eukaryota</taxon>
        <taxon>Metazoa</taxon>
        <taxon>Ecdysozoa</taxon>
        <taxon>Arthropoda</taxon>
        <taxon>Hexapoda</taxon>
        <taxon>Insecta</taxon>
        <taxon>Pterygota</taxon>
        <taxon>Neoptera</taxon>
        <taxon>Polyneoptera</taxon>
        <taxon>Dermaptera</taxon>
        <taxon>Neodermaptera</taxon>
        <taxon>Protodermaptera</taxon>
        <taxon>Pygidicranoidea</taxon>
        <taxon>Pygidicranidae</taxon>
        <taxon>Challia</taxon>
    </lineage>
</organism>
<evidence type="ECO:0000256" key="16">
    <source>
        <dbReference type="ARBA" id="ARBA00049551"/>
    </source>
</evidence>
<name>J7EZ88_9NEOP</name>
<evidence type="ECO:0000256" key="17">
    <source>
        <dbReference type="RuleBase" id="RU003297"/>
    </source>
</evidence>
<evidence type="ECO:0000259" key="18">
    <source>
        <dbReference type="Pfam" id="PF00361"/>
    </source>
</evidence>
<sequence length="446" mass="51400">MVKLLMLTITLIFITKMKKSWWIMPSWMFITAFMFMLNPVNKTFQSYLTNNLSLDLLSYDLALLTMWITPLMILSSKSIYKTNQHKKMFLMTTTVLMLTLMMTFMTMNLLLFYIFFETSLILTLILIMGWGYQPERIQAGVYLLFYTLMASLPLLMAILWMKQTTMSIYLWENWNWKPMNNLLYISLTLAFLVKMPMFMTHLWLPKAHVEAPVSGSMILASILLKLGAYGLMRTMIWTIHMSMKFNIMWIIISMTGSFIVSVMCLRQTDLKSLVAYPSIAHMGITLSGIMTLSQWGMMGSLSMMLAHGLASSGLFLMTNMIYERTGSRSMMINRGLMSLMPSMSLWWFLISSSSMAAPPALNLMGELSLFNSIVSWSQTTIVLLIMTSFFSAAYTMYMYAHTQHGSPYASLYACSPGTTREYQTIMLHWIPLNFIILKSEMCTMWI</sequence>
<comment type="subcellular location">
    <subcellularLocation>
        <location evidence="2 17">Mitochondrion membrane</location>
        <topology evidence="2 17">Multi-pass membrane protein</topology>
    </subcellularLocation>
</comment>
<keyword evidence="10 17" id="KW-0249">Electron transport</keyword>
<feature type="domain" description="NADH:ubiquinone oxidoreductase chain 4 N-terminal" evidence="19">
    <location>
        <begin position="1"/>
        <end position="103"/>
    </location>
</feature>
<feature type="transmembrane region" description="Helical" evidence="17">
    <location>
        <begin position="57"/>
        <end position="76"/>
    </location>
</feature>
<feature type="transmembrane region" description="Helical" evidence="17">
    <location>
        <begin position="21"/>
        <end position="37"/>
    </location>
</feature>
<evidence type="ECO:0000256" key="14">
    <source>
        <dbReference type="ARBA" id="ARBA00023128"/>
    </source>
</evidence>
<dbReference type="GO" id="GO:0042773">
    <property type="term" value="P:ATP synthesis coupled electron transport"/>
    <property type="evidence" value="ECO:0007669"/>
    <property type="project" value="InterPro"/>
</dbReference>
<feature type="transmembrane region" description="Helical" evidence="17">
    <location>
        <begin position="343"/>
        <end position="361"/>
    </location>
</feature>
<feature type="transmembrane region" description="Helical" evidence="17">
    <location>
        <begin position="245"/>
        <end position="266"/>
    </location>
</feature>
<gene>
    <name evidence="20" type="primary">ND4</name>
</gene>
<evidence type="ECO:0000259" key="19">
    <source>
        <dbReference type="Pfam" id="PF01059"/>
    </source>
</evidence>
<evidence type="ECO:0000256" key="10">
    <source>
        <dbReference type="ARBA" id="ARBA00022982"/>
    </source>
</evidence>
<keyword evidence="7 17" id="KW-0679">Respiratory chain</keyword>
<dbReference type="RefSeq" id="YP_006665728.1">
    <property type="nucleotide sequence ID" value="NC_018538.1"/>
</dbReference>
<dbReference type="Pfam" id="PF01059">
    <property type="entry name" value="Oxidored_q5_N"/>
    <property type="match status" value="1"/>
</dbReference>
<feature type="transmembrane region" description="Helical" evidence="17">
    <location>
        <begin position="181"/>
        <end position="204"/>
    </location>
</feature>
<feature type="transmembrane region" description="Helical" evidence="17">
    <location>
        <begin position="273"/>
        <end position="295"/>
    </location>
</feature>
<dbReference type="CTD" id="4538"/>
<feature type="transmembrane region" description="Helical" evidence="17">
    <location>
        <begin position="301"/>
        <end position="322"/>
    </location>
</feature>
<feature type="transmembrane region" description="Helical" evidence="17">
    <location>
        <begin position="381"/>
        <end position="400"/>
    </location>
</feature>
<evidence type="ECO:0000256" key="2">
    <source>
        <dbReference type="ARBA" id="ARBA00004225"/>
    </source>
</evidence>
<dbReference type="GO" id="GO:0015990">
    <property type="term" value="P:electron transport coupled proton transport"/>
    <property type="evidence" value="ECO:0007669"/>
    <property type="project" value="TreeGrafter"/>
</dbReference>
<dbReference type="EC" id="7.1.1.2" evidence="4 17"/>
<feature type="transmembrane region" description="Helical" evidence="17">
    <location>
        <begin position="111"/>
        <end position="132"/>
    </location>
</feature>
<evidence type="ECO:0000256" key="5">
    <source>
        <dbReference type="ARBA" id="ARBA00021006"/>
    </source>
</evidence>
<keyword evidence="8 17" id="KW-0812">Transmembrane</keyword>
<evidence type="ECO:0000256" key="15">
    <source>
        <dbReference type="ARBA" id="ARBA00023136"/>
    </source>
</evidence>
<reference evidence="20" key="1">
    <citation type="journal article" date="2012" name="PLoS ONE">
        <title>Complete Mitochondrial Genome of the Free-Living Earwig, Challia fletcheri (Dermaptera: Pygidicranidae) and Phylogeny of Polyneoptera.</title>
        <authorList>
            <person name="Wan X."/>
            <person name="Kim M.I."/>
            <person name="Kim M.J."/>
            <person name="Kim I."/>
        </authorList>
    </citation>
    <scope>NUCLEOTIDE SEQUENCE</scope>
</reference>
<dbReference type="AlphaFoldDB" id="J7EZ88"/>
<keyword evidence="13 17" id="KW-0830">Ubiquinone</keyword>
<dbReference type="GO" id="GO:0008137">
    <property type="term" value="F:NADH dehydrogenase (ubiquinone) activity"/>
    <property type="evidence" value="ECO:0007669"/>
    <property type="project" value="UniProtKB-UniRule"/>
</dbReference>
<evidence type="ECO:0000256" key="4">
    <source>
        <dbReference type="ARBA" id="ARBA00012944"/>
    </source>
</evidence>
<keyword evidence="15 17" id="KW-0472">Membrane</keyword>
<evidence type="ECO:0000313" key="20">
    <source>
        <dbReference type="EMBL" id="AEP83056.1"/>
    </source>
</evidence>
<feature type="transmembrane region" description="Helical" evidence="17">
    <location>
        <begin position="139"/>
        <end position="161"/>
    </location>
</feature>
<dbReference type="PRINTS" id="PR01437">
    <property type="entry name" value="NUOXDRDTASE4"/>
</dbReference>
<evidence type="ECO:0000256" key="3">
    <source>
        <dbReference type="ARBA" id="ARBA00009025"/>
    </source>
</evidence>
<geneLocation type="mitochondrion" evidence="20"/>
<keyword evidence="12 17" id="KW-0520">NAD</keyword>
<keyword evidence="9" id="KW-1278">Translocase</keyword>
<dbReference type="GO" id="GO:0048039">
    <property type="term" value="F:ubiquinone binding"/>
    <property type="evidence" value="ECO:0007669"/>
    <property type="project" value="TreeGrafter"/>
</dbReference>
<keyword evidence="11 17" id="KW-1133">Transmembrane helix</keyword>
<evidence type="ECO:0000256" key="8">
    <source>
        <dbReference type="ARBA" id="ARBA00022692"/>
    </source>
</evidence>
<proteinExistence type="inferred from homology"/>
<dbReference type="Pfam" id="PF00361">
    <property type="entry name" value="Proton_antipo_M"/>
    <property type="match status" value="1"/>
</dbReference>
<evidence type="ECO:0000256" key="11">
    <source>
        <dbReference type="ARBA" id="ARBA00022989"/>
    </source>
</evidence>
<feature type="domain" description="NADH:quinone oxidoreductase/Mrp antiporter transmembrane" evidence="18">
    <location>
        <begin position="107"/>
        <end position="391"/>
    </location>
</feature>
<keyword evidence="6 17" id="KW-0813">Transport</keyword>
<evidence type="ECO:0000256" key="6">
    <source>
        <dbReference type="ARBA" id="ARBA00022448"/>
    </source>
</evidence>
<accession>J7EZ88</accession>
<evidence type="ECO:0000256" key="7">
    <source>
        <dbReference type="ARBA" id="ARBA00022660"/>
    </source>
</evidence>
<dbReference type="PANTHER" id="PTHR43507:SF20">
    <property type="entry name" value="NADH-UBIQUINONE OXIDOREDUCTASE CHAIN 4"/>
    <property type="match status" value="1"/>
</dbReference>
<dbReference type="EMBL" id="JN651407">
    <property type="protein sequence ID" value="AEP83056.1"/>
    <property type="molecule type" value="Genomic_DNA"/>
</dbReference>
<evidence type="ECO:0000256" key="9">
    <source>
        <dbReference type="ARBA" id="ARBA00022967"/>
    </source>
</evidence>
<feature type="transmembrane region" description="Helical" evidence="17">
    <location>
        <begin position="216"/>
        <end position="239"/>
    </location>
</feature>
<comment type="function">
    <text evidence="1">Core subunit of the mitochondrial membrane respiratory chain NADH dehydrogenase (Complex I) that is believed to belong to the minimal assembly required for catalysis. Complex I functions in the transfer of electrons from NADH to the respiratory chain. The immediate electron acceptor for the enzyme is believed to be ubiquinone.</text>
</comment>
<dbReference type="GO" id="GO:0003954">
    <property type="term" value="F:NADH dehydrogenase activity"/>
    <property type="evidence" value="ECO:0007669"/>
    <property type="project" value="TreeGrafter"/>
</dbReference>
<feature type="transmembrane region" description="Helical" evidence="17">
    <location>
        <begin position="88"/>
        <end position="105"/>
    </location>
</feature>
<dbReference type="GO" id="GO:0031966">
    <property type="term" value="C:mitochondrial membrane"/>
    <property type="evidence" value="ECO:0007669"/>
    <property type="project" value="UniProtKB-SubCell"/>
</dbReference>
<dbReference type="InterPro" id="IPR000260">
    <property type="entry name" value="NADH4_N"/>
</dbReference>
<dbReference type="InterPro" id="IPR003918">
    <property type="entry name" value="NADH_UbQ_OxRdtase"/>
</dbReference>
<dbReference type="GeneID" id="13539845"/>
<evidence type="ECO:0000256" key="13">
    <source>
        <dbReference type="ARBA" id="ARBA00023075"/>
    </source>
</evidence>
<evidence type="ECO:0000256" key="1">
    <source>
        <dbReference type="ARBA" id="ARBA00003257"/>
    </source>
</evidence>